<evidence type="ECO:0000256" key="6">
    <source>
        <dbReference type="ARBA" id="ARBA00023136"/>
    </source>
</evidence>
<dbReference type="EMBL" id="JAKUCV010003031">
    <property type="protein sequence ID" value="KAJ4840515.1"/>
    <property type="molecule type" value="Genomic_DNA"/>
</dbReference>
<name>A0A9Q0G1E0_9ROSI</name>
<evidence type="ECO:0000256" key="9">
    <source>
        <dbReference type="SAM" id="Phobius"/>
    </source>
</evidence>
<evidence type="ECO:0000256" key="8">
    <source>
        <dbReference type="SAM" id="MobiDB-lite"/>
    </source>
</evidence>
<reference evidence="12" key="2">
    <citation type="journal article" date="2023" name="Plants (Basel)">
        <title>Annotation of the Turnera subulata (Passifloraceae) Draft Genome Reveals the S-Locus Evolved after the Divergence of Turneroideae from Passifloroideae in a Stepwise Manner.</title>
        <authorList>
            <person name="Henning P.M."/>
            <person name="Roalson E.H."/>
            <person name="Mir W."/>
            <person name="McCubbin A.G."/>
            <person name="Shore J.S."/>
        </authorList>
    </citation>
    <scope>NUCLEOTIDE SEQUENCE</scope>
    <source>
        <strain evidence="12">F60SS</strain>
    </source>
</reference>
<evidence type="ECO:0000256" key="5">
    <source>
        <dbReference type="ARBA" id="ARBA00022989"/>
    </source>
</evidence>
<dbReference type="Pfam" id="PF08263">
    <property type="entry name" value="LRRNT_2"/>
    <property type="match status" value="1"/>
</dbReference>
<feature type="compositionally biased region" description="Polar residues" evidence="8">
    <location>
        <begin position="347"/>
        <end position="357"/>
    </location>
</feature>
<dbReference type="OrthoDB" id="291737at2759"/>
<comment type="subcellular location">
    <subcellularLocation>
        <location evidence="7">Endomembrane system</location>
        <topology evidence="7">Single-pass type I membrane protein</topology>
    </subcellularLocation>
</comment>
<accession>A0A9Q0G1E0</accession>
<evidence type="ECO:0000256" key="2">
    <source>
        <dbReference type="ARBA" id="ARBA00022692"/>
    </source>
</evidence>
<protein>
    <recommendedName>
        <fullName evidence="11">Protein kinase domain-containing protein</fullName>
    </recommendedName>
</protein>
<dbReference type="Pfam" id="PF07714">
    <property type="entry name" value="PK_Tyr_Ser-Thr"/>
    <property type="match status" value="1"/>
</dbReference>
<evidence type="ECO:0000256" key="7">
    <source>
        <dbReference type="ARBA" id="ARBA00046288"/>
    </source>
</evidence>
<organism evidence="12 13">
    <name type="scientific">Turnera subulata</name>
    <dbReference type="NCBI Taxonomy" id="218843"/>
    <lineage>
        <taxon>Eukaryota</taxon>
        <taxon>Viridiplantae</taxon>
        <taxon>Streptophyta</taxon>
        <taxon>Embryophyta</taxon>
        <taxon>Tracheophyta</taxon>
        <taxon>Spermatophyta</taxon>
        <taxon>Magnoliopsida</taxon>
        <taxon>eudicotyledons</taxon>
        <taxon>Gunneridae</taxon>
        <taxon>Pentapetalae</taxon>
        <taxon>rosids</taxon>
        <taxon>fabids</taxon>
        <taxon>Malpighiales</taxon>
        <taxon>Passifloraceae</taxon>
        <taxon>Turnera</taxon>
    </lineage>
</organism>
<feature type="transmembrane region" description="Helical" evidence="9">
    <location>
        <begin position="366"/>
        <end position="388"/>
    </location>
</feature>
<dbReference type="GO" id="GO:0005524">
    <property type="term" value="F:ATP binding"/>
    <property type="evidence" value="ECO:0007669"/>
    <property type="project" value="InterPro"/>
</dbReference>
<dbReference type="Gene3D" id="3.30.200.20">
    <property type="entry name" value="Phosphorylase Kinase, domain 1"/>
    <property type="match status" value="1"/>
</dbReference>
<dbReference type="FunFam" id="3.30.200.20:FF:000489">
    <property type="entry name" value="Inactive receptor-like serine/threonine-protein kinase"/>
    <property type="match status" value="1"/>
</dbReference>
<keyword evidence="6 9" id="KW-0472">Membrane</keyword>
<feature type="compositionally biased region" description="Low complexity" evidence="8">
    <location>
        <begin position="245"/>
        <end position="301"/>
    </location>
</feature>
<keyword evidence="5 9" id="KW-1133">Transmembrane helix</keyword>
<keyword evidence="1" id="KW-0433">Leucine-rich repeat</keyword>
<dbReference type="InterPro" id="IPR000719">
    <property type="entry name" value="Prot_kinase_dom"/>
</dbReference>
<feature type="signal peptide" evidence="10">
    <location>
        <begin position="1"/>
        <end position="33"/>
    </location>
</feature>
<dbReference type="AlphaFoldDB" id="A0A9Q0G1E0"/>
<sequence>MDGWWRLNRVKLRMVMLVVLLLVFHQNLRLCCSLNAEGLALLKFRERVERDPFGALSNWKEEDGVADPCCWFGVECSHGKVVVLDTFCEVTAEAGFTVVSIVIVGKRHLKDLCLEGTLAPELGSLTYLKSINLRNNTFFGSIPKEIAQLKELEVLDLGFNNFSGPFPSDFNNLSLTTLLLDNNQFLGSISPELYELKLLSEVQADENQLRASCSNRGVNWNVPQPGYLAHRMLLQATDIATPRKSNNQNRQNQSSPAMAPSESPLSPSFPPSRSTLLSPSSSFAPSPSPAVSPSQSPSISPSFPPAESPSSLPLPPSPSPVVAPTPVPANPPSVLLAPPQHHEVSRTPASSPSYVAENTSKSKHHMVLVAGIVGGSMLVLISAICVVFSRSSKVVSVKPWATGLSGQLQKAFVTGVPKLKRSELEAACEDFSNIIGSFSDGTVYKGTLSSGVEIAVTSTAVTSREDWSKNLEAQFRNKIDTLSRVNHKNFVNLIGFCEEDEPFTRMMVFEYAPNGTLFEHLHIKEAEHLDWGMRLRIAMGMAYCLEYMHQLTPPVAHKSLRSSSIYLTEDYAAKISDFSFWNDATAAKIGTASMKLLESSTADHDSNIYSFGVILLEMITGRIPYTQDNGSVVDWALEYLRGQQPLTEMVDPIIKSFQEDQLEKLVEVIKICIQPDPKEKVTMGDIAAKLKEITAVGPDGATPKLSPLWWAELEILSTEGS</sequence>
<dbReference type="FunFam" id="3.80.10.10:FF:000129">
    <property type="entry name" value="Leucine-rich repeat receptor-like kinase"/>
    <property type="match status" value="1"/>
</dbReference>
<feature type="region of interest" description="Disordered" evidence="8">
    <location>
        <begin position="241"/>
        <end position="357"/>
    </location>
</feature>
<evidence type="ECO:0000256" key="1">
    <source>
        <dbReference type="ARBA" id="ARBA00022614"/>
    </source>
</evidence>
<dbReference type="GO" id="GO:0012505">
    <property type="term" value="C:endomembrane system"/>
    <property type="evidence" value="ECO:0007669"/>
    <property type="project" value="UniProtKB-SubCell"/>
</dbReference>
<feature type="domain" description="Protein kinase" evidence="11">
    <location>
        <begin position="429"/>
        <end position="693"/>
    </location>
</feature>
<dbReference type="Gene3D" id="1.10.510.10">
    <property type="entry name" value="Transferase(Phosphotransferase) domain 1"/>
    <property type="match status" value="1"/>
</dbReference>
<evidence type="ECO:0000313" key="12">
    <source>
        <dbReference type="EMBL" id="KAJ4840515.1"/>
    </source>
</evidence>
<evidence type="ECO:0000256" key="4">
    <source>
        <dbReference type="ARBA" id="ARBA00022737"/>
    </source>
</evidence>
<evidence type="ECO:0000313" key="13">
    <source>
        <dbReference type="Proteomes" id="UP001141552"/>
    </source>
</evidence>
<dbReference type="PANTHER" id="PTHR46084">
    <property type="entry name" value="PROTEIN MALE DISCOVERER 2"/>
    <property type="match status" value="1"/>
</dbReference>
<feature type="compositionally biased region" description="Pro residues" evidence="8">
    <location>
        <begin position="302"/>
        <end position="331"/>
    </location>
</feature>
<dbReference type="Pfam" id="PF13855">
    <property type="entry name" value="LRR_8"/>
    <property type="match status" value="1"/>
</dbReference>
<keyword evidence="2 9" id="KW-0812">Transmembrane</keyword>
<evidence type="ECO:0000256" key="10">
    <source>
        <dbReference type="SAM" id="SignalP"/>
    </source>
</evidence>
<proteinExistence type="predicted"/>
<dbReference type="GO" id="GO:0004672">
    <property type="term" value="F:protein kinase activity"/>
    <property type="evidence" value="ECO:0007669"/>
    <property type="project" value="InterPro"/>
</dbReference>
<feature type="chain" id="PRO_5040288718" description="Protein kinase domain-containing protein" evidence="10">
    <location>
        <begin position="34"/>
        <end position="721"/>
    </location>
</feature>
<dbReference type="InterPro" id="IPR013210">
    <property type="entry name" value="LRR_N_plant-typ"/>
</dbReference>
<dbReference type="InterPro" id="IPR032675">
    <property type="entry name" value="LRR_dom_sf"/>
</dbReference>
<keyword evidence="4" id="KW-0677">Repeat</keyword>
<dbReference type="SUPFAM" id="SSF56112">
    <property type="entry name" value="Protein kinase-like (PK-like)"/>
    <property type="match status" value="1"/>
</dbReference>
<reference evidence="12" key="1">
    <citation type="submission" date="2022-02" db="EMBL/GenBank/DDBJ databases">
        <authorList>
            <person name="Henning P.M."/>
            <person name="McCubbin A.G."/>
            <person name="Shore J.S."/>
        </authorList>
    </citation>
    <scope>NUCLEOTIDE SEQUENCE</scope>
    <source>
        <strain evidence="12">F60SS</strain>
        <tissue evidence="12">Leaves</tissue>
    </source>
</reference>
<dbReference type="SUPFAM" id="SSF52058">
    <property type="entry name" value="L domain-like"/>
    <property type="match status" value="1"/>
</dbReference>
<evidence type="ECO:0000259" key="11">
    <source>
        <dbReference type="PROSITE" id="PS50011"/>
    </source>
</evidence>
<dbReference type="PANTHER" id="PTHR46084:SF14">
    <property type="entry name" value="PROTEIN KINASE DOMAIN-CONTAINING PROTEIN"/>
    <property type="match status" value="1"/>
</dbReference>
<dbReference type="InterPro" id="IPR001245">
    <property type="entry name" value="Ser-Thr/Tyr_kinase_cat_dom"/>
</dbReference>
<gene>
    <name evidence="12" type="ORF">Tsubulata_000457</name>
</gene>
<keyword evidence="3 10" id="KW-0732">Signal</keyword>
<dbReference type="PROSITE" id="PS50011">
    <property type="entry name" value="PROTEIN_KINASE_DOM"/>
    <property type="match status" value="1"/>
</dbReference>
<dbReference type="InterPro" id="IPR001611">
    <property type="entry name" value="Leu-rich_rpt"/>
</dbReference>
<dbReference type="Proteomes" id="UP001141552">
    <property type="component" value="Unassembled WGS sequence"/>
</dbReference>
<evidence type="ECO:0000256" key="3">
    <source>
        <dbReference type="ARBA" id="ARBA00022729"/>
    </source>
</evidence>
<comment type="caution">
    <text evidence="12">The sequence shown here is derived from an EMBL/GenBank/DDBJ whole genome shotgun (WGS) entry which is preliminary data.</text>
</comment>
<dbReference type="Gene3D" id="3.80.10.10">
    <property type="entry name" value="Ribonuclease Inhibitor"/>
    <property type="match status" value="1"/>
</dbReference>
<keyword evidence="13" id="KW-1185">Reference proteome</keyword>
<dbReference type="InterPro" id="IPR011009">
    <property type="entry name" value="Kinase-like_dom_sf"/>
</dbReference>